<protein>
    <submittedName>
        <fullName evidence="2">Uncharacterized protein</fullName>
    </submittedName>
</protein>
<accession>A0A7C4KY35</accession>
<sequence length="148" mass="17340">MSPARRNIPPQSSPNFVDFGQELTQSDPAVNLLLQRTEQRHQEARLSPKEREKKKKEREKIRARRPFHTTYDIPVELRERIKELAEAHGVPASQIATLGLLRFVEDLARGRVDLNRYKAPSRSPRYDFNLILPLEEFQATFGKPQRRR</sequence>
<gene>
    <name evidence="2" type="ORF">ENT17_00500</name>
</gene>
<evidence type="ECO:0000313" key="2">
    <source>
        <dbReference type="EMBL" id="HGS86080.1"/>
    </source>
</evidence>
<organism evidence="2">
    <name type="scientific">Bellilinea caldifistulae</name>
    <dbReference type="NCBI Taxonomy" id="360411"/>
    <lineage>
        <taxon>Bacteria</taxon>
        <taxon>Bacillati</taxon>
        <taxon>Chloroflexota</taxon>
        <taxon>Anaerolineae</taxon>
        <taxon>Anaerolineales</taxon>
        <taxon>Anaerolineaceae</taxon>
        <taxon>Bellilinea</taxon>
    </lineage>
</organism>
<feature type="compositionally biased region" description="Basic and acidic residues" evidence="1">
    <location>
        <begin position="37"/>
        <end position="51"/>
    </location>
</feature>
<comment type="caution">
    <text evidence="2">The sequence shown here is derived from an EMBL/GenBank/DDBJ whole genome shotgun (WGS) entry which is preliminary data.</text>
</comment>
<name>A0A7C4KY35_9CHLR</name>
<feature type="region of interest" description="Disordered" evidence="1">
    <location>
        <begin position="1"/>
        <end position="21"/>
    </location>
</feature>
<dbReference type="AlphaFoldDB" id="A0A7C4KY35"/>
<reference evidence="2" key="1">
    <citation type="journal article" date="2020" name="mSystems">
        <title>Genome- and Community-Level Interaction Insights into Carbon Utilization and Element Cycling Functions of Hydrothermarchaeota in Hydrothermal Sediment.</title>
        <authorList>
            <person name="Zhou Z."/>
            <person name="Liu Y."/>
            <person name="Xu W."/>
            <person name="Pan J."/>
            <person name="Luo Z.H."/>
            <person name="Li M."/>
        </authorList>
    </citation>
    <scope>NUCLEOTIDE SEQUENCE [LARGE SCALE GENOMIC DNA]</scope>
    <source>
        <strain evidence="2">SpSt-556</strain>
    </source>
</reference>
<proteinExistence type="predicted"/>
<feature type="region of interest" description="Disordered" evidence="1">
    <location>
        <begin position="37"/>
        <end position="65"/>
    </location>
</feature>
<feature type="compositionally biased region" description="Basic residues" evidence="1">
    <location>
        <begin position="52"/>
        <end position="65"/>
    </location>
</feature>
<evidence type="ECO:0000256" key="1">
    <source>
        <dbReference type="SAM" id="MobiDB-lite"/>
    </source>
</evidence>
<dbReference type="EMBL" id="DSXR01000008">
    <property type="protein sequence ID" value="HGS86080.1"/>
    <property type="molecule type" value="Genomic_DNA"/>
</dbReference>